<evidence type="ECO:0000313" key="6">
    <source>
        <dbReference type="Proteomes" id="UP001276854"/>
    </source>
</evidence>
<comment type="subcellular location">
    <subcellularLocation>
        <location evidence="1">Cytoplasm</location>
    </subcellularLocation>
</comment>
<feature type="domain" description="Tyr recombinase" evidence="4">
    <location>
        <begin position="7"/>
        <end position="195"/>
    </location>
</feature>
<gene>
    <name evidence="5" type="ORF">RZO55_10440</name>
</gene>
<dbReference type="InterPro" id="IPR013762">
    <property type="entry name" value="Integrase-like_cat_sf"/>
</dbReference>
<evidence type="ECO:0000313" key="5">
    <source>
        <dbReference type="EMBL" id="MDW2797993.1"/>
    </source>
</evidence>
<dbReference type="Gene3D" id="1.10.443.10">
    <property type="entry name" value="Intergrase catalytic core"/>
    <property type="match status" value="1"/>
</dbReference>
<protein>
    <submittedName>
        <fullName evidence="5">Tyrosine-type recombinase/integrase</fullName>
    </submittedName>
</protein>
<proteinExistence type="predicted"/>
<dbReference type="InterPro" id="IPR011010">
    <property type="entry name" value="DNA_brk_join_enz"/>
</dbReference>
<keyword evidence="2" id="KW-0229">DNA integration</keyword>
<comment type="caution">
    <text evidence="5">The sequence shown here is derived from an EMBL/GenBank/DDBJ whole genome shotgun (WGS) entry which is preliminary data.</text>
</comment>
<dbReference type="SUPFAM" id="SSF56349">
    <property type="entry name" value="DNA breaking-rejoining enzymes"/>
    <property type="match status" value="1"/>
</dbReference>
<evidence type="ECO:0000256" key="3">
    <source>
        <dbReference type="ARBA" id="ARBA00023172"/>
    </source>
</evidence>
<dbReference type="Pfam" id="PF00589">
    <property type="entry name" value="Phage_integrase"/>
    <property type="match status" value="1"/>
</dbReference>
<dbReference type="PROSITE" id="PS51898">
    <property type="entry name" value="TYR_RECOMBINASE"/>
    <property type="match status" value="1"/>
</dbReference>
<reference evidence="5 6" key="1">
    <citation type="submission" date="2023-10" db="EMBL/GenBank/DDBJ databases">
        <title>A novel Glycoside Hydrolase 43-Like Enzyme from Clostrdium boliviensis is an Endo-xylanase, and a Candidate for Xylooligosaccharides Production from Different Xylan Substrates.</title>
        <authorList>
            <person name="Alvarez M.T."/>
            <person name="Rocabado-Villegas L.R."/>
            <person name="Salas-Veizaga D.M."/>
            <person name="Linares-Pasten J.A."/>
            <person name="Gudmundsdottir E.E."/>
            <person name="Hreggvidsson G.O."/>
            <person name="Adlercreutz P."/>
            <person name="Nordberg Karlsson E."/>
        </authorList>
    </citation>
    <scope>NUCLEOTIDE SEQUENCE [LARGE SCALE GENOMIC DNA]</scope>
    <source>
        <strain evidence="5 6">E-1</strain>
    </source>
</reference>
<accession>A0ABU4GK56</accession>
<name>A0ABU4GK56_9CLOT</name>
<dbReference type="InterPro" id="IPR002104">
    <property type="entry name" value="Integrase_catalytic"/>
</dbReference>
<dbReference type="EMBL" id="JAWONS010000165">
    <property type="protein sequence ID" value="MDW2797993.1"/>
    <property type="molecule type" value="Genomic_DNA"/>
</dbReference>
<dbReference type="Proteomes" id="UP001276854">
    <property type="component" value="Unassembled WGS sequence"/>
</dbReference>
<evidence type="ECO:0000256" key="1">
    <source>
        <dbReference type="ARBA" id="ARBA00004496"/>
    </source>
</evidence>
<sequence>MRKRDSGDLKFLTPQEKAELFKAISTDTSRLANRNKAIFYLSEYCALRASEIGLLTLADFDIAKKSIFCRRLKGSKNNTLKIVNSRVYEALERHYWERIQINSSDNHLFLSQLGKPISRKTLDVLMKSYCSFTQIPNEKHHFHVLKHTRAMELIEYNDVKLTDVQWWLGHRNIQNTMIYLDYTSNAMISLFNKIEIIEGGELYG</sequence>
<dbReference type="RefSeq" id="WP_318064235.1">
    <property type="nucleotide sequence ID" value="NZ_JAWONS010000165.1"/>
</dbReference>
<dbReference type="PANTHER" id="PTHR30349">
    <property type="entry name" value="PHAGE INTEGRASE-RELATED"/>
    <property type="match status" value="1"/>
</dbReference>
<keyword evidence="3" id="KW-0233">DNA recombination</keyword>
<keyword evidence="6" id="KW-1185">Reference proteome</keyword>
<dbReference type="InterPro" id="IPR050090">
    <property type="entry name" value="Tyrosine_recombinase_XerCD"/>
</dbReference>
<evidence type="ECO:0000259" key="4">
    <source>
        <dbReference type="PROSITE" id="PS51898"/>
    </source>
</evidence>
<evidence type="ECO:0000256" key="2">
    <source>
        <dbReference type="ARBA" id="ARBA00022908"/>
    </source>
</evidence>
<organism evidence="5 6">
    <name type="scientific">Clostridium boliviensis</name>
    <dbReference type="NCBI Taxonomy" id="318465"/>
    <lineage>
        <taxon>Bacteria</taxon>
        <taxon>Bacillati</taxon>
        <taxon>Bacillota</taxon>
        <taxon>Clostridia</taxon>
        <taxon>Eubacteriales</taxon>
        <taxon>Clostridiaceae</taxon>
        <taxon>Clostridium</taxon>
    </lineage>
</organism>
<dbReference type="PANTHER" id="PTHR30349:SF77">
    <property type="entry name" value="TYROSINE RECOMBINASE XERC"/>
    <property type="match status" value="1"/>
</dbReference>